<dbReference type="RefSeq" id="XP_020438390.1">
    <property type="nucleotide sequence ID" value="XM_020571116.1"/>
</dbReference>
<proteinExistence type="predicted"/>
<dbReference type="InterPro" id="IPR041567">
    <property type="entry name" value="COI1_F-box"/>
</dbReference>
<name>D3AVG2_HETP5</name>
<protein>
    <recommendedName>
        <fullName evidence="1">COI1 F-box domain-containing protein</fullName>
    </recommendedName>
</protein>
<gene>
    <name evidence="2" type="ORF">PPL_00072</name>
</gene>
<dbReference type="EMBL" id="ADBJ01000002">
    <property type="protein sequence ID" value="EFA86285.1"/>
    <property type="molecule type" value="Genomic_DNA"/>
</dbReference>
<keyword evidence="3" id="KW-1185">Reference proteome</keyword>
<dbReference type="Gene3D" id="1.20.1280.50">
    <property type="match status" value="1"/>
</dbReference>
<dbReference type="GeneID" id="31355606"/>
<accession>D3AVG2</accession>
<reference evidence="2 3" key="1">
    <citation type="journal article" date="2011" name="Genome Res.">
        <title>Phylogeny-wide analysis of social amoeba genomes highlights ancient origins for complex intercellular communication.</title>
        <authorList>
            <person name="Heidel A.J."/>
            <person name="Lawal H.M."/>
            <person name="Felder M."/>
            <person name="Schilde C."/>
            <person name="Helps N.R."/>
            <person name="Tunggal B."/>
            <person name="Rivero F."/>
            <person name="John U."/>
            <person name="Schleicher M."/>
            <person name="Eichinger L."/>
            <person name="Platzer M."/>
            <person name="Noegel A.A."/>
            <person name="Schaap P."/>
            <person name="Gloeckner G."/>
        </authorList>
    </citation>
    <scope>NUCLEOTIDE SEQUENCE [LARGE SCALE GENOMIC DNA]</scope>
    <source>
        <strain evidence="3">ATCC 26659 / Pp 5 / PN500</strain>
    </source>
</reference>
<dbReference type="Proteomes" id="UP000001396">
    <property type="component" value="Unassembled WGS sequence"/>
</dbReference>
<evidence type="ECO:0000313" key="3">
    <source>
        <dbReference type="Proteomes" id="UP000001396"/>
    </source>
</evidence>
<evidence type="ECO:0000313" key="2">
    <source>
        <dbReference type="EMBL" id="EFA86285.1"/>
    </source>
</evidence>
<dbReference type="AlphaFoldDB" id="D3AVG2"/>
<comment type="caution">
    <text evidence="2">The sequence shown here is derived from an EMBL/GenBank/DDBJ whole genome shotgun (WGS) entry which is preliminary data.</text>
</comment>
<dbReference type="InParanoid" id="D3AVG2"/>
<sequence>MKNMNDNNINHLLVNTPLHILNNIIKLLDDNLDRICFSIVCKRWYQEKEHYLVFLHDNSFIDKLCLNVDNNYLNCFKSFQNIIEYTVNKHLNNENLRLNDNENRVYNDTNVKLDVYDGRDRNTVFNHDIDYEYIKINICDWFITEGYFPPKVRELHIGSVEMDSLNFGYGVIPKTVKILRFTEQPDHHSYIPPSVELLQIDHRPPWYKEISFLYKFKFPKSLRELFINSKDLTNDHPINSLPEHIVTIRVKFDEGPHYINYRRLDSKNYIVYSNGINDPYFNAGFLQINNNNNDKSISSFFKKLFSIK</sequence>
<feature type="domain" description="COI1 F-box" evidence="1">
    <location>
        <begin position="19"/>
        <end position="46"/>
    </location>
</feature>
<dbReference type="Pfam" id="PF18511">
    <property type="entry name" value="F-box_5"/>
    <property type="match status" value="1"/>
</dbReference>
<evidence type="ECO:0000259" key="1">
    <source>
        <dbReference type="Pfam" id="PF18511"/>
    </source>
</evidence>
<organism evidence="2 3">
    <name type="scientific">Heterostelium pallidum (strain ATCC 26659 / Pp 5 / PN500)</name>
    <name type="common">Cellular slime mold</name>
    <name type="synonym">Polysphondylium pallidum</name>
    <dbReference type="NCBI Taxonomy" id="670386"/>
    <lineage>
        <taxon>Eukaryota</taxon>
        <taxon>Amoebozoa</taxon>
        <taxon>Evosea</taxon>
        <taxon>Eumycetozoa</taxon>
        <taxon>Dictyostelia</taxon>
        <taxon>Acytosteliales</taxon>
        <taxon>Acytosteliaceae</taxon>
        <taxon>Heterostelium</taxon>
    </lineage>
</organism>